<evidence type="ECO:0000259" key="1">
    <source>
        <dbReference type="Pfam" id="PF13358"/>
    </source>
</evidence>
<dbReference type="Pfam" id="PF13358">
    <property type="entry name" value="DDE_3"/>
    <property type="match status" value="1"/>
</dbReference>
<protein>
    <recommendedName>
        <fullName evidence="1">Tc1-like transposase DDE domain-containing protein</fullName>
    </recommendedName>
</protein>
<dbReference type="EMBL" id="KV745507">
    <property type="protein sequence ID" value="OCK74315.1"/>
    <property type="molecule type" value="Genomic_DNA"/>
</dbReference>
<name>A0A8E2J9H9_9PEZI</name>
<feature type="non-terminal residue" evidence="2">
    <location>
        <position position="62"/>
    </location>
</feature>
<dbReference type="OrthoDB" id="5410741at2759"/>
<organism evidence="2 3">
    <name type="scientific">Lepidopterella palustris CBS 459.81</name>
    <dbReference type="NCBI Taxonomy" id="1314670"/>
    <lineage>
        <taxon>Eukaryota</taxon>
        <taxon>Fungi</taxon>
        <taxon>Dikarya</taxon>
        <taxon>Ascomycota</taxon>
        <taxon>Pezizomycotina</taxon>
        <taxon>Dothideomycetes</taxon>
        <taxon>Pleosporomycetidae</taxon>
        <taxon>Mytilinidiales</taxon>
        <taxon>Argynnaceae</taxon>
        <taxon>Lepidopterella</taxon>
    </lineage>
</organism>
<evidence type="ECO:0000313" key="2">
    <source>
        <dbReference type="EMBL" id="OCK74315.1"/>
    </source>
</evidence>
<accession>A0A8E2J9H9</accession>
<proteinExistence type="predicted"/>
<keyword evidence="3" id="KW-1185">Reference proteome</keyword>
<dbReference type="AlphaFoldDB" id="A0A8E2J9H9"/>
<gene>
    <name evidence="2" type="ORF">K432DRAFT_310967</name>
</gene>
<dbReference type="Gene3D" id="3.30.420.10">
    <property type="entry name" value="Ribonuclease H-like superfamily/Ribonuclease H"/>
    <property type="match status" value="1"/>
</dbReference>
<dbReference type="Proteomes" id="UP000250266">
    <property type="component" value="Unassembled WGS sequence"/>
</dbReference>
<feature type="domain" description="Tc1-like transposase DDE" evidence="1">
    <location>
        <begin position="15"/>
        <end position="57"/>
    </location>
</feature>
<evidence type="ECO:0000313" key="3">
    <source>
        <dbReference type="Proteomes" id="UP000250266"/>
    </source>
</evidence>
<reference evidence="2 3" key="1">
    <citation type="journal article" date="2016" name="Nat. Commun.">
        <title>Ectomycorrhizal ecology is imprinted in the genome of the dominant symbiotic fungus Cenococcum geophilum.</title>
        <authorList>
            <consortium name="DOE Joint Genome Institute"/>
            <person name="Peter M."/>
            <person name="Kohler A."/>
            <person name="Ohm R.A."/>
            <person name="Kuo A."/>
            <person name="Krutzmann J."/>
            <person name="Morin E."/>
            <person name="Arend M."/>
            <person name="Barry K.W."/>
            <person name="Binder M."/>
            <person name="Choi C."/>
            <person name="Clum A."/>
            <person name="Copeland A."/>
            <person name="Grisel N."/>
            <person name="Haridas S."/>
            <person name="Kipfer T."/>
            <person name="LaButti K."/>
            <person name="Lindquist E."/>
            <person name="Lipzen A."/>
            <person name="Maire R."/>
            <person name="Meier B."/>
            <person name="Mihaltcheva S."/>
            <person name="Molinier V."/>
            <person name="Murat C."/>
            <person name="Poggeler S."/>
            <person name="Quandt C.A."/>
            <person name="Sperisen C."/>
            <person name="Tritt A."/>
            <person name="Tisserant E."/>
            <person name="Crous P.W."/>
            <person name="Henrissat B."/>
            <person name="Nehls U."/>
            <person name="Egli S."/>
            <person name="Spatafora J.W."/>
            <person name="Grigoriev I.V."/>
            <person name="Martin F.M."/>
        </authorList>
    </citation>
    <scope>NUCLEOTIDE SEQUENCE [LARGE SCALE GENOMIC DNA]</scope>
    <source>
        <strain evidence="2 3">CBS 459.81</strain>
    </source>
</reference>
<dbReference type="GO" id="GO:0003676">
    <property type="term" value="F:nucleic acid binding"/>
    <property type="evidence" value="ECO:0007669"/>
    <property type="project" value="InterPro"/>
</dbReference>
<dbReference type="InterPro" id="IPR038717">
    <property type="entry name" value="Tc1-like_DDE_dom"/>
</dbReference>
<dbReference type="InterPro" id="IPR036397">
    <property type="entry name" value="RNaseH_sf"/>
</dbReference>
<sequence>RLRWAYEHLEWTKKEYRWDNIVKIWFPANSPGLNPVKNAWKKLKDAVYRRQPRRSQEMRQVV</sequence>